<comment type="caution">
    <text evidence="3">The sequence shown here is derived from an EMBL/GenBank/DDBJ whole genome shotgun (WGS) entry which is preliminary data.</text>
</comment>
<gene>
    <name evidence="3" type="ORF">BOX15_Mlig015136g1</name>
</gene>
<evidence type="ECO:0000313" key="4">
    <source>
        <dbReference type="Proteomes" id="UP000215902"/>
    </source>
</evidence>
<evidence type="ECO:0000256" key="1">
    <source>
        <dbReference type="SAM" id="MobiDB-lite"/>
    </source>
</evidence>
<accession>A0A267EL42</accession>
<dbReference type="Proteomes" id="UP000215902">
    <property type="component" value="Unassembled WGS sequence"/>
</dbReference>
<proteinExistence type="predicted"/>
<sequence length="382" mass="41353">MTLRPTNLFRRLGQEFAYSIDTQLDAASLRRALNRVAISRGLRANTDANDEAKKPCCGFENSDNCLTLVLPLGSEFGPDDVAVRLDDNGIFWVLAEAASPWQEGDFVRIVRRAQLQMDQLDLDTARCWIEETCIVLQVDQREVKTSATTTPTKLSKKLLLHQQQPTQQPFSLRNVWPRSSLSDSKQRHGFVIKEKKVGAKWSLDLALPEFQPEEVSVTTIENSPEGVDAPAAPTRLLVTASYFATDNSSLDSTMRHEYRREVTPPTGVPLDRVVASFPGNGLLRLAAPLPSSAVKSRRTFVGLVGGSAGGAGAKIASLTRELRHVGTQRRQQQQAAGTSASLPRQTASTADSTTGAAAAAGATTANGHSTTRSGDNRSCAVQ</sequence>
<dbReference type="Pfam" id="PF00011">
    <property type="entry name" value="HSP20"/>
    <property type="match status" value="1"/>
</dbReference>
<feature type="region of interest" description="Disordered" evidence="1">
    <location>
        <begin position="323"/>
        <end position="382"/>
    </location>
</feature>
<dbReference type="AlphaFoldDB" id="A0A267EL42"/>
<keyword evidence="4" id="KW-1185">Reference proteome</keyword>
<dbReference type="InterPro" id="IPR008978">
    <property type="entry name" value="HSP20-like_chaperone"/>
</dbReference>
<reference evidence="3 4" key="1">
    <citation type="submission" date="2017-06" db="EMBL/GenBank/DDBJ databases">
        <title>A platform for efficient transgenesis in Macrostomum lignano, a flatworm model organism for stem cell research.</title>
        <authorList>
            <person name="Berezikov E."/>
        </authorList>
    </citation>
    <scope>NUCLEOTIDE SEQUENCE [LARGE SCALE GENOMIC DNA]</scope>
    <source>
        <strain evidence="3">DV1</strain>
        <tissue evidence="3">Whole organism</tissue>
    </source>
</reference>
<organism evidence="3 4">
    <name type="scientific">Macrostomum lignano</name>
    <dbReference type="NCBI Taxonomy" id="282301"/>
    <lineage>
        <taxon>Eukaryota</taxon>
        <taxon>Metazoa</taxon>
        <taxon>Spiralia</taxon>
        <taxon>Lophotrochozoa</taxon>
        <taxon>Platyhelminthes</taxon>
        <taxon>Rhabditophora</taxon>
        <taxon>Macrostomorpha</taxon>
        <taxon>Macrostomida</taxon>
        <taxon>Macrostomidae</taxon>
        <taxon>Macrostomum</taxon>
    </lineage>
</organism>
<dbReference type="Gene3D" id="2.60.40.790">
    <property type="match status" value="1"/>
</dbReference>
<evidence type="ECO:0000313" key="3">
    <source>
        <dbReference type="EMBL" id="PAA61694.1"/>
    </source>
</evidence>
<feature type="compositionally biased region" description="Low complexity" evidence="1">
    <location>
        <begin position="346"/>
        <end position="371"/>
    </location>
</feature>
<dbReference type="EMBL" id="NIVC01002006">
    <property type="protein sequence ID" value="PAA61694.1"/>
    <property type="molecule type" value="Genomic_DNA"/>
</dbReference>
<evidence type="ECO:0000259" key="2">
    <source>
        <dbReference type="Pfam" id="PF00011"/>
    </source>
</evidence>
<feature type="domain" description="SHSP" evidence="2">
    <location>
        <begin position="198"/>
        <end position="295"/>
    </location>
</feature>
<name>A0A267EL42_9PLAT</name>
<dbReference type="InterPro" id="IPR002068">
    <property type="entry name" value="A-crystallin/Hsp20_dom"/>
</dbReference>
<feature type="compositionally biased region" description="Low complexity" evidence="1">
    <location>
        <begin position="328"/>
        <end position="338"/>
    </location>
</feature>
<protein>
    <recommendedName>
        <fullName evidence="2">SHSP domain-containing protein</fullName>
    </recommendedName>
</protein>